<dbReference type="InterPro" id="IPR036610">
    <property type="entry name" value="PEBP-like_sf"/>
</dbReference>
<organism evidence="2 3">
    <name type="scientific">Pristionchus fissidentatus</name>
    <dbReference type="NCBI Taxonomy" id="1538716"/>
    <lineage>
        <taxon>Eukaryota</taxon>
        <taxon>Metazoa</taxon>
        <taxon>Ecdysozoa</taxon>
        <taxon>Nematoda</taxon>
        <taxon>Chromadorea</taxon>
        <taxon>Rhabditida</taxon>
        <taxon>Rhabditina</taxon>
        <taxon>Diplogasteromorpha</taxon>
        <taxon>Diplogasteroidea</taxon>
        <taxon>Neodiplogasteridae</taxon>
        <taxon>Pristionchus</taxon>
    </lineage>
</organism>
<comment type="caution">
    <text evidence="2">The sequence shown here is derived from an EMBL/GenBank/DDBJ whole genome shotgun (WGS) entry which is preliminary data.</text>
</comment>
<sequence length="531" mass="60158">TFLLFLLLLSFFPFISSLCSDAPSCIAKLRKIATEPRHFWFGEQRNSQCHSSSSSSSQCWSPPSLAPFHSLGQRLFRVRTFHDAYLRNLMVYPKMTFRAPIDSYRGCDHDWTISNVSIIDSNPEMEGVAPFLTRQKPEISWHGLMFNDEFSIALVDVGFGTVNWMVEDFPKKTKTLREYSTSDNFRPSPNPLALLVFKKSAKPIEIPPMRDDQFNLQNFMEKNELEDSLIGLSLLIVNTDPYAIERQRLKGGPDYCHSLLIPKLARSSRVLSQLPLHDINSWITVIYSQPRVSTRFCCRSIRLKEESVVIDPIGVSNISAISVLSPPLISSLIPLPSLPSNGNYHRSTRTFIALEDQLYALVLIDAQTGSLHWMLIDIPQSILAIDIRTGGVERASYAVPVGEKVGSCSQYFFVLLHQPSSLLSISPFCRGSCHDRNTFRLDTFSQRYNLRLRSISQMNVCHDLPYAYHLSLTRPLYGSPSSTLAKREEKAKETCKQFKLDSTPSCHNLFSSSNLHSILTSLILLLLRIII</sequence>
<evidence type="ECO:0008006" key="4">
    <source>
        <dbReference type="Google" id="ProtNLM"/>
    </source>
</evidence>
<dbReference type="SUPFAM" id="SSF49777">
    <property type="entry name" value="PEBP-like"/>
    <property type="match status" value="2"/>
</dbReference>
<dbReference type="Proteomes" id="UP001432322">
    <property type="component" value="Unassembled WGS sequence"/>
</dbReference>
<gene>
    <name evidence="2" type="ORF">PFISCL1PPCAC_10531</name>
</gene>
<dbReference type="EMBL" id="BTSY01000003">
    <property type="protein sequence ID" value="GMT19234.1"/>
    <property type="molecule type" value="Genomic_DNA"/>
</dbReference>
<proteinExistence type="predicted"/>
<reference evidence="2" key="1">
    <citation type="submission" date="2023-10" db="EMBL/GenBank/DDBJ databases">
        <title>Genome assembly of Pristionchus species.</title>
        <authorList>
            <person name="Yoshida K."/>
            <person name="Sommer R.J."/>
        </authorList>
    </citation>
    <scope>NUCLEOTIDE SEQUENCE</scope>
    <source>
        <strain evidence="2">RS5133</strain>
    </source>
</reference>
<keyword evidence="3" id="KW-1185">Reference proteome</keyword>
<dbReference type="AlphaFoldDB" id="A0AAV5VIA2"/>
<feature type="signal peptide" evidence="1">
    <location>
        <begin position="1"/>
        <end position="17"/>
    </location>
</feature>
<feature type="non-terminal residue" evidence="2">
    <location>
        <position position="1"/>
    </location>
</feature>
<evidence type="ECO:0000313" key="3">
    <source>
        <dbReference type="Proteomes" id="UP001432322"/>
    </source>
</evidence>
<accession>A0AAV5VIA2</accession>
<evidence type="ECO:0000256" key="1">
    <source>
        <dbReference type="SAM" id="SignalP"/>
    </source>
</evidence>
<keyword evidence="1" id="KW-0732">Signal</keyword>
<feature type="chain" id="PRO_5043540316" description="Yellow-e" evidence="1">
    <location>
        <begin position="18"/>
        <end position="531"/>
    </location>
</feature>
<protein>
    <recommendedName>
        <fullName evidence="4">Yellow-e</fullName>
    </recommendedName>
</protein>
<evidence type="ECO:0000313" key="2">
    <source>
        <dbReference type="EMBL" id="GMT19234.1"/>
    </source>
</evidence>
<dbReference type="Gene3D" id="3.90.280.10">
    <property type="entry name" value="PEBP-like"/>
    <property type="match status" value="1"/>
</dbReference>
<name>A0AAV5VIA2_9BILA</name>